<organism evidence="2 3">
    <name type="scientific">Coprinellus micaceus</name>
    <name type="common">Glistening ink-cap mushroom</name>
    <name type="synonym">Coprinus micaceus</name>
    <dbReference type="NCBI Taxonomy" id="71717"/>
    <lineage>
        <taxon>Eukaryota</taxon>
        <taxon>Fungi</taxon>
        <taxon>Dikarya</taxon>
        <taxon>Basidiomycota</taxon>
        <taxon>Agaricomycotina</taxon>
        <taxon>Agaricomycetes</taxon>
        <taxon>Agaricomycetidae</taxon>
        <taxon>Agaricales</taxon>
        <taxon>Agaricineae</taxon>
        <taxon>Psathyrellaceae</taxon>
        <taxon>Coprinellus</taxon>
    </lineage>
</organism>
<sequence length="131" mass="14849">MVLQVRLESNTTLHLAEVESEVRNINHPHSATKKICPSKTRAKHLKAEFALKESPRPASYTPKPKPPTKTEKKKASFTKHNVKQAQKFGNKSAQKTSKAAKQKAQRKENWDKAHPRKKDDSSANQGLGWTW</sequence>
<evidence type="ECO:0000256" key="1">
    <source>
        <dbReference type="SAM" id="MobiDB-lite"/>
    </source>
</evidence>
<protein>
    <submittedName>
        <fullName evidence="2">Uncharacterized protein</fullName>
    </submittedName>
</protein>
<gene>
    <name evidence="2" type="ORF">FA13DRAFT_1744352</name>
</gene>
<evidence type="ECO:0000313" key="2">
    <source>
        <dbReference type="EMBL" id="TEB19470.1"/>
    </source>
</evidence>
<reference evidence="2 3" key="1">
    <citation type="journal article" date="2019" name="Nat. Ecol. Evol.">
        <title>Megaphylogeny resolves global patterns of mushroom evolution.</title>
        <authorList>
            <person name="Varga T."/>
            <person name="Krizsan K."/>
            <person name="Foldi C."/>
            <person name="Dima B."/>
            <person name="Sanchez-Garcia M."/>
            <person name="Sanchez-Ramirez S."/>
            <person name="Szollosi G.J."/>
            <person name="Szarkandi J.G."/>
            <person name="Papp V."/>
            <person name="Albert L."/>
            <person name="Andreopoulos W."/>
            <person name="Angelini C."/>
            <person name="Antonin V."/>
            <person name="Barry K.W."/>
            <person name="Bougher N.L."/>
            <person name="Buchanan P."/>
            <person name="Buyck B."/>
            <person name="Bense V."/>
            <person name="Catcheside P."/>
            <person name="Chovatia M."/>
            <person name="Cooper J."/>
            <person name="Damon W."/>
            <person name="Desjardin D."/>
            <person name="Finy P."/>
            <person name="Geml J."/>
            <person name="Haridas S."/>
            <person name="Hughes K."/>
            <person name="Justo A."/>
            <person name="Karasinski D."/>
            <person name="Kautmanova I."/>
            <person name="Kiss B."/>
            <person name="Kocsube S."/>
            <person name="Kotiranta H."/>
            <person name="LaButti K.M."/>
            <person name="Lechner B.E."/>
            <person name="Liimatainen K."/>
            <person name="Lipzen A."/>
            <person name="Lukacs Z."/>
            <person name="Mihaltcheva S."/>
            <person name="Morgado L.N."/>
            <person name="Niskanen T."/>
            <person name="Noordeloos M.E."/>
            <person name="Ohm R.A."/>
            <person name="Ortiz-Santana B."/>
            <person name="Ovrebo C."/>
            <person name="Racz N."/>
            <person name="Riley R."/>
            <person name="Savchenko A."/>
            <person name="Shiryaev A."/>
            <person name="Soop K."/>
            <person name="Spirin V."/>
            <person name="Szebenyi C."/>
            <person name="Tomsovsky M."/>
            <person name="Tulloss R.E."/>
            <person name="Uehling J."/>
            <person name="Grigoriev I.V."/>
            <person name="Vagvolgyi C."/>
            <person name="Papp T."/>
            <person name="Martin F.M."/>
            <person name="Miettinen O."/>
            <person name="Hibbett D.S."/>
            <person name="Nagy L.G."/>
        </authorList>
    </citation>
    <scope>NUCLEOTIDE SEQUENCE [LARGE SCALE GENOMIC DNA]</scope>
    <source>
        <strain evidence="2 3">FP101781</strain>
    </source>
</reference>
<dbReference type="Proteomes" id="UP000298030">
    <property type="component" value="Unassembled WGS sequence"/>
</dbReference>
<feature type="compositionally biased region" description="Basic and acidic residues" evidence="1">
    <location>
        <begin position="105"/>
        <end position="121"/>
    </location>
</feature>
<evidence type="ECO:0000313" key="3">
    <source>
        <dbReference type="Proteomes" id="UP000298030"/>
    </source>
</evidence>
<name>A0A4Y7SCL3_COPMI</name>
<accession>A0A4Y7SCL3</accession>
<feature type="region of interest" description="Disordered" evidence="1">
    <location>
        <begin position="48"/>
        <end position="131"/>
    </location>
</feature>
<dbReference type="AlphaFoldDB" id="A0A4Y7SCL3"/>
<keyword evidence="3" id="KW-1185">Reference proteome</keyword>
<proteinExistence type="predicted"/>
<comment type="caution">
    <text evidence="2">The sequence shown here is derived from an EMBL/GenBank/DDBJ whole genome shotgun (WGS) entry which is preliminary data.</text>
</comment>
<feature type="compositionally biased region" description="Polar residues" evidence="1">
    <location>
        <begin position="122"/>
        <end position="131"/>
    </location>
</feature>
<dbReference type="EMBL" id="QPFP01000190">
    <property type="protein sequence ID" value="TEB19470.1"/>
    <property type="molecule type" value="Genomic_DNA"/>
</dbReference>